<dbReference type="HOGENOM" id="CLU_064827_7_1_9"/>
<proteinExistence type="predicted"/>
<sequence length="168" mass="18279">MIYSYDDKKPNIHSSVFIAKSADIIGDVNIDKNSSVWFGAVIRGDSNYIRIGEGTNIQDNSVLHTNTYDNGIDIKNNVTIGHGVILHGCTINSNCIIGMGATILDDVEIGEYTIVGANSLITSGKKIPGGVLCMGSPAKVIRELTVDEKLEIDKNAEHYIEMGKKYFK</sequence>
<dbReference type="Proteomes" id="UP000000814">
    <property type="component" value="Chromosome"/>
</dbReference>
<organism evidence="1 2">
    <name type="scientific">Clostridium acetobutylicum (strain ATCC 824 / DSM 792 / JCM 1419 / IAM 19013 / LMG 5710 / NBRC 13948 / NRRL B-527 / VKM B-1787 / 2291 / W)</name>
    <dbReference type="NCBI Taxonomy" id="272562"/>
    <lineage>
        <taxon>Bacteria</taxon>
        <taxon>Bacillati</taxon>
        <taxon>Bacillota</taxon>
        <taxon>Clostridia</taxon>
        <taxon>Eubacteriales</taxon>
        <taxon>Clostridiaceae</taxon>
        <taxon>Clostridium</taxon>
    </lineage>
</organism>
<evidence type="ECO:0000313" key="1">
    <source>
        <dbReference type="EMBL" id="AAK79024.1"/>
    </source>
</evidence>
<dbReference type="PIR" id="E97029">
    <property type="entry name" value="E97029"/>
</dbReference>
<dbReference type="InterPro" id="IPR001451">
    <property type="entry name" value="Hexapep"/>
</dbReference>
<dbReference type="CDD" id="cd04645">
    <property type="entry name" value="LbH_gamma_CA_like"/>
    <property type="match status" value="1"/>
</dbReference>
<dbReference type="RefSeq" id="WP_010964366.1">
    <property type="nucleotide sequence ID" value="NC_003030.1"/>
</dbReference>
<dbReference type="SUPFAM" id="SSF51161">
    <property type="entry name" value="Trimeric LpxA-like enzymes"/>
    <property type="match status" value="1"/>
</dbReference>
<dbReference type="STRING" id="272562.CA_C1048"/>
<dbReference type="Gene3D" id="2.160.10.10">
    <property type="entry name" value="Hexapeptide repeat proteins"/>
    <property type="match status" value="1"/>
</dbReference>
<dbReference type="OrthoDB" id="9803036at2"/>
<dbReference type="InterPro" id="IPR011004">
    <property type="entry name" value="Trimer_LpxA-like_sf"/>
</dbReference>
<dbReference type="PANTHER" id="PTHR13061:SF29">
    <property type="entry name" value="GAMMA CARBONIC ANHYDRASE-LIKE 1, MITOCHONDRIAL-RELATED"/>
    <property type="match status" value="1"/>
</dbReference>
<dbReference type="InterPro" id="IPR050484">
    <property type="entry name" value="Transf_Hexapept/Carb_Anhydrase"/>
</dbReference>
<reference evidence="1 2" key="1">
    <citation type="journal article" date="2001" name="J. Bacteriol.">
        <title>Genome sequence and comparative analysis of the solvent-producing bacterium Clostridium acetobutylicum.</title>
        <authorList>
            <person name="Nolling J."/>
            <person name="Breton G."/>
            <person name="Omelchenko M.V."/>
            <person name="Makarova K.S."/>
            <person name="Zeng Q."/>
            <person name="Gibson R."/>
            <person name="Lee H.M."/>
            <person name="Dubois J."/>
            <person name="Qiu D."/>
            <person name="Hitti J."/>
            <person name="Wolf Y.I."/>
            <person name="Tatusov R.L."/>
            <person name="Sabathe F."/>
            <person name="Doucette-Stamm L."/>
            <person name="Soucaille P."/>
            <person name="Daly M.J."/>
            <person name="Bennett G.N."/>
            <person name="Koonin E.V."/>
            <person name="Smith D.R."/>
        </authorList>
    </citation>
    <scope>NUCLEOTIDE SEQUENCE [LARGE SCALE GENOMIC DNA]</scope>
    <source>
        <strain evidence="2">ATCC 824 / DSM 792 / JCM 1419 / LMG 5710 / VKM B-1787</strain>
    </source>
</reference>
<dbReference type="KEGG" id="cac:CA_C1048"/>
<accession>Q97K71</accession>
<dbReference type="PATRIC" id="fig|272562.8.peg.1257"/>
<dbReference type="GeneID" id="44997561"/>
<dbReference type="EMBL" id="AE001437">
    <property type="protein sequence ID" value="AAK79024.1"/>
    <property type="molecule type" value="Genomic_DNA"/>
</dbReference>
<dbReference type="eggNOG" id="COG0663">
    <property type="taxonomic scope" value="Bacteria"/>
</dbReference>
<protein>
    <submittedName>
        <fullName evidence="1">Carbonic anhydrases/acetyltransferases, isoleucine patch superfamily</fullName>
    </submittedName>
</protein>
<name>Q97K71_CLOAB</name>
<dbReference type="Pfam" id="PF00132">
    <property type="entry name" value="Hexapep"/>
    <property type="match status" value="1"/>
</dbReference>
<evidence type="ECO:0000313" key="2">
    <source>
        <dbReference type="Proteomes" id="UP000000814"/>
    </source>
</evidence>
<gene>
    <name evidence="1" type="ordered locus">CA_C1048</name>
</gene>
<dbReference type="AlphaFoldDB" id="Q97K71"/>
<dbReference type="InterPro" id="IPR047324">
    <property type="entry name" value="LbH_gamma_CA-like"/>
</dbReference>
<dbReference type="PANTHER" id="PTHR13061">
    <property type="entry name" value="DYNACTIN SUBUNIT P25"/>
    <property type="match status" value="1"/>
</dbReference>
<keyword evidence="2" id="KW-1185">Reference proteome</keyword>